<comment type="caution">
    <text evidence="1">The sequence shown here is derived from an EMBL/GenBank/DDBJ whole genome shotgun (WGS) entry which is preliminary data.</text>
</comment>
<name>A0A3E1NIT3_9BACT</name>
<dbReference type="Proteomes" id="UP000261284">
    <property type="component" value="Unassembled WGS sequence"/>
</dbReference>
<sequence>MSLIIPPQVQGREAWSTNISMPPTYKVKAAIMKVKQYKAMLLNLGINNPAEIASSAAGSNIDATLLNGPNT</sequence>
<dbReference type="EMBL" id="QTJU01000004">
    <property type="protein sequence ID" value="RFM27840.1"/>
    <property type="molecule type" value="Genomic_DNA"/>
</dbReference>
<evidence type="ECO:0000313" key="2">
    <source>
        <dbReference type="Proteomes" id="UP000261284"/>
    </source>
</evidence>
<organism evidence="1 2">
    <name type="scientific">Deminuibacter soli</name>
    <dbReference type="NCBI Taxonomy" id="2291815"/>
    <lineage>
        <taxon>Bacteria</taxon>
        <taxon>Pseudomonadati</taxon>
        <taxon>Bacteroidota</taxon>
        <taxon>Chitinophagia</taxon>
        <taxon>Chitinophagales</taxon>
        <taxon>Chitinophagaceae</taxon>
        <taxon>Deminuibacter</taxon>
    </lineage>
</organism>
<gene>
    <name evidence="1" type="ORF">DXN05_14190</name>
</gene>
<dbReference type="AlphaFoldDB" id="A0A3E1NIT3"/>
<protein>
    <submittedName>
        <fullName evidence="1">Uncharacterized protein</fullName>
    </submittedName>
</protein>
<keyword evidence="2" id="KW-1185">Reference proteome</keyword>
<reference evidence="1 2" key="1">
    <citation type="submission" date="2018-08" db="EMBL/GenBank/DDBJ databases">
        <title>Chitinophagaceae sp. K23C18032701, a novel bacterium isolated from forest soil.</title>
        <authorList>
            <person name="Wang C."/>
        </authorList>
    </citation>
    <scope>NUCLEOTIDE SEQUENCE [LARGE SCALE GENOMIC DNA]</scope>
    <source>
        <strain evidence="1 2">K23C18032701</strain>
    </source>
</reference>
<evidence type="ECO:0000313" key="1">
    <source>
        <dbReference type="EMBL" id="RFM27840.1"/>
    </source>
</evidence>
<accession>A0A3E1NIT3</accession>
<proteinExistence type="predicted"/>